<dbReference type="Gene3D" id="3.30.450.40">
    <property type="match status" value="1"/>
</dbReference>
<comment type="caution">
    <text evidence="6">The sequence shown here is derived from an EMBL/GenBank/DDBJ whole genome shotgun (WGS) entry which is preliminary data.</text>
</comment>
<keyword evidence="7" id="KW-1185">Reference proteome</keyword>
<name>A0ABT3KWF7_9BURK</name>
<evidence type="ECO:0000259" key="4">
    <source>
        <dbReference type="PROSITE" id="PS51077"/>
    </source>
</evidence>
<evidence type="ECO:0000259" key="5">
    <source>
        <dbReference type="PROSITE" id="PS51078"/>
    </source>
</evidence>
<dbReference type="PROSITE" id="PS51078">
    <property type="entry name" value="ICLR_ED"/>
    <property type="match status" value="1"/>
</dbReference>
<dbReference type="EMBL" id="QZCW01000003">
    <property type="protein sequence ID" value="MCW5322671.1"/>
    <property type="molecule type" value="Genomic_DNA"/>
</dbReference>
<evidence type="ECO:0000313" key="6">
    <source>
        <dbReference type="EMBL" id="MCW5322671.1"/>
    </source>
</evidence>
<accession>A0ABT3KWF7</accession>
<dbReference type="InterPro" id="IPR050707">
    <property type="entry name" value="HTH_MetabolicPath_Reg"/>
</dbReference>
<dbReference type="InterPro" id="IPR014757">
    <property type="entry name" value="Tscrpt_reg_IclR_C"/>
</dbReference>
<dbReference type="PROSITE" id="PS51077">
    <property type="entry name" value="HTH_ICLR"/>
    <property type="match status" value="1"/>
</dbReference>
<dbReference type="SMART" id="SM00346">
    <property type="entry name" value="HTH_ICLR"/>
    <property type="match status" value="1"/>
</dbReference>
<dbReference type="InterPro" id="IPR029016">
    <property type="entry name" value="GAF-like_dom_sf"/>
</dbReference>
<reference evidence="7" key="1">
    <citation type="submission" date="2023-07" db="EMBL/GenBank/DDBJ databases">
        <title>Verminephrobacter genomes.</title>
        <authorList>
            <person name="Lund M.B."/>
        </authorList>
    </citation>
    <scope>NUCLEOTIDE SEQUENCE [LARGE SCALE GENOMIC DNA]</scope>
    <source>
        <strain evidence="7">AtM5-05</strain>
    </source>
</reference>
<dbReference type="Pfam" id="PF09339">
    <property type="entry name" value="HTH_IclR"/>
    <property type="match status" value="1"/>
</dbReference>
<evidence type="ECO:0000313" key="7">
    <source>
        <dbReference type="Proteomes" id="UP001208935"/>
    </source>
</evidence>
<evidence type="ECO:0000256" key="3">
    <source>
        <dbReference type="ARBA" id="ARBA00023163"/>
    </source>
</evidence>
<dbReference type="InterPro" id="IPR036388">
    <property type="entry name" value="WH-like_DNA-bd_sf"/>
</dbReference>
<dbReference type="SUPFAM" id="SSF55781">
    <property type="entry name" value="GAF domain-like"/>
    <property type="match status" value="1"/>
</dbReference>
<gene>
    <name evidence="6" type="ORF">D5039_16415</name>
</gene>
<dbReference type="InterPro" id="IPR005471">
    <property type="entry name" value="Tscrpt_reg_IclR_N"/>
</dbReference>
<feature type="domain" description="IclR-ED" evidence="5">
    <location>
        <begin position="75"/>
        <end position="258"/>
    </location>
</feature>
<dbReference type="Pfam" id="PF01614">
    <property type="entry name" value="IclR_C"/>
    <property type="match status" value="1"/>
</dbReference>
<dbReference type="PANTHER" id="PTHR30136:SF33">
    <property type="entry name" value="TRANSCRIPTIONAL REGULATORY PROTEIN"/>
    <property type="match status" value="1"/>
</dbReference>
<dbReference type="PANTHER" id="PTHR30136">
    <property type="entry name" value="HELIX-TURN-HELIX TRANSCRIPTIONAL REGULATOR, ICLR FAMILY"/>
    <property type="match status" value="1"/>
</dbReference>
<dbReference type="InterPro" id="IPR036390">
    <property type="entry name" value="WH_DNA-bd_sf"/>
</dbReference>
<evidence type="ECO:0000256" key="1">
    <source>
        <dbReference type="ARBA" id="ARBA00023015"/>
    </source>
</evidence>
<proteinExistence type="predicted"/>
<keyword evidence="1" id="KW-0805">Transcription regulation</keyword>
<sequence length="259" mass="28654">MNDTENKDRQFATTLARGIDLLLCFHAGESSLRNKDFAERTGLSKPAVARLTHTLVLLGYLRRDPATAKYRLGAAVLGLSHPLLASMRIRPVARPMMETLAREIEGAVSLGMRHRIHMVYVETARDSEDFVLIPDIGAPLPMLATAIGRAWLARAAPQDRRSVLNQIRVAVPTEFERYATAADRAREELAREGFCSARADWQPNRHGFAVPLHGLVDGTQFVLNCAVAAKRGSFAQMRRDVAPRLLTLAHSIEVSLGLR</sequence>
<evidence type="ECO:0000256" key="2">
    <source>
        <dbReference type="ARBA" id="ARBA00023125"/>
    </source>
</evidence>
<dbReference type="Gene3D" id="1.10.10.10">
    <property type="entry name" value="Winged helix-like DNA-binding domain superfamily/Winged helix DNA-binding domain"/>
    <property type="match status" value="1"/>
</dbReference>
<organism evidence="6 7">
    <name type="scientific">Verminephrobacter aporrectodeae subsp. tuberculatae</name>
    <dbReference type="NCBI Taxonomy" id="1110392"/>
    <lineage>
        <taxon>Bacteria</taxon>
        <taxon>Pseudomonadati</taxon>
        <taxon>Pseudomonadota</taxon>
        <taxon>Betaproteobacteria</taxon>
        <taxon>Burkholderiales</taxon>
        <taxon>Comamonadaceae</taxon>
        <taxon>Verminephrobacter</taxon>
    </lineage>
</organism>
<dbReference type="SUPFAM" id="SSF46785">
    <property type="entry name" value="Winged helix' DNA-binding domain"/>
    <property type="match status" value="1"/>
</dbReference>
<dbReference type="RefSeq" id="WP_265282848.1">
    <property type="nucleotide sequence ID" value="NZ_QZCW01000003.1"/>
</dbReference>
<keyword evidence="3" id="KW-0804">Transcription</keyword>
<feature type="domain" description="HTH iclR-type" evidence="4">
    <location>
        <begin position="12"/>
        <end position="74"/>
    </location>
</feature>
<dbReference type="Proteomes" id="UP001208935">
    <property type="component" value="Unassembled WGS sequence"/>
</dbReference>
<protein>
    <submittedName>
        <fullName evidence="6">IclR family transcriptional regulator</fullName>
    </submittedName>
</protein>
<keyword evidence="2" id="KW-0238">DNA-binding</keyword>